<evidence type="ECO:0000313" key="5">
    <source>
        <dbReference type="Proteomes" id="UP000232587"/>
    </source>
</evidence>
<dbReference type="InterPro" id="IPR009057">
    <property type="entry name" value="Homeodomain-like_sf"/>
</dbReference>
<gene>
    <name evidence="4" type="ORF">B0I00_1435</name>
</gene>
<dbReference type="AlphaFoldDB" id="A0A2N0HJZ6"/>
<dbReference type="OrthoDB" id="9795242at2"/>
<evidence type="ECO:0000259" key="3">
    <source>
        <dbReference type="PROSITE" id="PS50977"/>
    </source>
</evidence>
<dbReference type="PANTHER" id="PTHR30055:SF223">
    <property type="entry name" value="HTH-TYPE TRANSCRIPTIONAL REGULATOR UIDR"/>
    <property type="match status" value="1"/>
</dbReference>
<reference evidence="4 5" key="1">
    <citation type="submission" date="2017-11" db="EMBL/GenBank/DDBJ databases">
        <title>Genomic Encyclopedia of Type Strains, Phase III (KMG-III): the genomes of soil and plant-associated and newly described type strains.</title>
        <authorList>
            <person name="Whitman W."/>
        </authorList>
    </citation>
    <scope>NUCLEOTIDE SEQUENCE [LARGE SCALE GENOMIC DNA]</scope>
    <source>
        <strain evidence="4 5">CGMCC 1.12274</strain>
    </source>
</reference>
<dbReference type="RefSeq" id="WP_100866705.1">
    <property type="nucleotide sequence ID" value="NZ_PHUF01000003.1"/>
</dbReference>
<dbReference type="Pfam" id="PF13972">
    <property type="entry name" value="TetR"/>
    <property type="match status" value="1"/>
</dbReference>
<evidence type="ECO:0000256" key="1">
    <source>
        <dbReference type="ARBA" id="ARBA00023125"/>
    </source>
</evidence>
<dbReference type="InterPro" id="IPR025722">
    <property type="entry name" value="TetR"/>
</dbReference>
<dbReference type="EMBL" id="PHUF01000003">
    <property type="protein sequence ID" value="PKB19205.1"/>
    <property type="molecule type" value="Genomic_DNA"/>
</dbReference>
<dbReference type="PRINTS" id="PR00455">
    <property type="entry name" value="HTHTETR"/>
</dbReference>
<dbReference type="InterPro" id="IPR001647">
    <property type="entry name" value="HTH_TetR"/>
</dbReference>
<dbReference type="Gene3D" id="1.10.357.10">
    <property type="entry name" value="Tetracycline Repressor, domain 2"/>
    <property type="match status" value="1"/>
</dbReference>
<dbReference type="InterPro" id="IPR050109">
    <property type="entry name" value="HTH-type_TetR-like_transc_reg"/>
</dbReference>
<dbReference type="Proteomes" id="UP000232587">
    <property type="component" value="Unassembled WGS sequence"/>
</dbReference>
<dbReference type="GO" id="GO:0003700">
    <property type="term" value="F:DNA-binding transcription factor activity"/>
    <property type="evidence" value="ECO:0007669"/>
    <property type="project" value="TreeGrafter"/>
</dbReference>
<protein>
    <submittedName>
        <fullName evidence="4">TetR family transcriptional regulator</fullName>
    </submittedName>
</protein>
<organism evidence="4 5">
    <name type="scientific">Novosphingobium kunmingense</name>
    <dbReference type="NCBI Taxonomy" id="1211806"/>
    <lineage>
        <taxon>Bacteria</taxon>
        <taxon>Pseudomonadati</taxon>
        <taxon>Pseudomonadota</taxon>
        <taxon>Alphaproteobacteria</taxon>
        <taxon>Sphingomonadales</taxon>
        <taxon>Sphingomonadaceae</taxon>
        <taxon>Novosphingobium</taxon>
    </lineage>
</organism>
<feature type="domain" description="HTH tetR-type" evidence="3">
    <location>
        <begin position="1"/>
        <end position="61"/>
    </location>
</feature>
<evidence type="ECO:0000256" key="2">
    <source>
        <dbReference type="PROSITE-ProRule" id="PRU00335"/>
    </source>
</evidence>
<dbReference type="PANTHER" id="PTHR30055">
    <property type="entry name" value="HTH-TYPE TRANSCRIPTIONAL REGULATOR RUTR"/>
    <property type="match status" value="1"/>
</dbReference>
<dbReference type="Pfam" id="PF00440">
    <property type="entry name" value="TetR_N"/>
    <property type="match status" value="1"/>
</dbReference>
<dbReference type="PROSITE" id="PS50977">
    <property type="entry name" value="HTH_TETR_2"/>
    <property type="match status" value="1"/>
</dbReference>
<proteinExistence type="predicted"/>
<dbReference type="GO" id="GO:0000976">
    <property type="term" value="F:transcription cis-regulatory region binding"/>
    <property type="evidence" value="ECO:0007669"/>
    <property type="project" value="TreeGrafter"/>
</dbReference>
<keyword evidence="1 2" id="KW-0238">DNA-binding</keyword>
<feature type="DNA-binding region" description="H-T-H motif" evidence="2">
    <location>
        <begin position="24"/>
        <end position="43"/>
    </location>
</feature>
<keyword evidence="5" id="KW-1185">Reference proteome</keyword>
<evidence type="ECO:0000313" key="4">
    <source>
        <dbReference type="EMBL" id="PKB19205.1"/>
    </source>
</evidence>
<name>A0A2N0HJZ6_9SPHN</name>
<accession>A0A2N0HJZ6</accession>
<comment type="caution">
    <text evidence="4">The sequence shown here is derived from an EMBL/GenBank/DDBJ whole genome shotgun (WGS) entry which is preliminary data.</text>
</comment>
<dbReference type="SUPFAM" id="SSF46689">
    <property type="entry name" value="Homeodomain-like"/>
    <property type="match status" value="1"/>
</dbReference>
<sequence length="214" mass="23840">MRTRDRIVAAARALFNEQGFGAVTTAALAAQCGISEGNLWYHFKTKRDLMEAVADQFAETIDARLLLRPDPDGDGIADYARLIGALMEEFRLFRFLYRDQAAYGEHAPVIGQRAPEWIEATFAQIEAHLARLVDEGQLAWPRAGLRDLSINATIILRYGLEHYRELGEPTGTGTGAVRRTMERHLTLFQHALEPAAARRLRTALAEIAEIPIAA</sequence>